<keyword evidence="9" id="KW-0460">Magnesium</keyword>
<feature type="region of interest" description="Disordered" evidence="12">
    <location>
        <begin position="32"/>
        <end position="56"/>
    </location>
</feature>
<evidence type="ECO:0000256" key="8">
    <source>
        <dbReference type="ARBA" id="ARBA00022840"/>
    </source>
</evidence>
<sequence length="335" mass="37750">MPKHSQYLNDDFDASSDSDGFDGFDHFDAFDDLSARPQRMRRRQDEGLANPNRKGRLTLEEKARLAIERENQDMAPPEGDRWSNWADSGHGPEPLPEWVITDQGACDHELGVLKTGKEADVFLLRRVMPETGREVTMAAKRYRSNEHRSFHRDAGYLEGRRLRRTRDMRAIETRSSFGMNLIAQQWAIAEFAALSDLWQAGVPVPYPVQLYGTELLMEFVGDPDGTAAPRLAQLRPEADELEDLWEQLVGALLALAERGQTHGDLSPYNILVHHGRLVLIDLPQVVDVVVNPNGHDFLARDVRNVAQWFQARGLPGHIADAEELTAMLASEARIA</sequence>
<evidence type="ECO:0000256" key="11">
    <source>
        <dbReference type="ARBA" id="ARBA00048679"/>
    </source>
</evidence>
<dbReference type="Proteomes" id="UP001499854">
    <property type="component" value="Unassembled WGS sequence"/>
</dbReference>
<comment type="catalytic activity">
    <reaction evidence="10">
        <text>L-threonyl-[protein] + ATP = O-phospho-L-threonyl-[protein] + ADP + H(+)</text>
        <dbReference type="Rhea" id="RHEA:46608"/>
        <dbReference type="Rhea" id="RHEA-COMP:11060"/>
        <dbReference type="Rhea" id="RHEA-COMP:11605"/>
        <dbReference type="ChEBI" id="CHEBI:15378"/>
        <dbReference type="ChEBI" id="CHEBI:30013"/>
        <dbReference type="ChEBI" id="CHEBI:30616"/>
        <dbReference type="ChEBI" id="CHEBI:61977"/>
        <dbReference type="ChEBI" id="CHEBI:456216"/>
        <dbReference type="EC" id="2.7.11.1"/>
    </reaction>
</comment>
<reference evidence="14 15" key="1">
    <citation type="journal article" date="2019" name="Int. J. Syst. Evol. Microbiol.">
        <title>The Global Catalogue of Microorganisms (GCM) 10K type strain sequencing project: providing services to taxonomists for standard genome sequencing and annotation.</title>
        <authorList>
            <consortium name="The Broad Institute Genomics Platform"/>
            <consortium name="The Broad Institute Genome Sequencing Center for Infectious Disease"/>
            <person name="Wu L."/>
            <person name="Ma J."/>
        </authorList>
    </citation>
    <scope>NUCLEOTIDE SEQUENCE [LARGE SCALE GENOMIC DNA]</scope>
    <source>
        <strain evidence="14 15">JCM 16013</strain>
    </source>
</reference>
<keyword evidence="5" id="KW-0479">Metal-binding</keyword>
<dbReference type="InterPro" id="IPR000687">
    <property type="entry name" value="RIO_kinase"/>
</dbReference>
<keyword evidence="7 14" id="KW-0418">Kinase</keyword>
<dbReference type="PANTHER" id="PTHR45723">
    <property type="entry name" value="SERINE/THREONINE-PROTEIN KINASE RIO1"/>
    <property type="match status" value="1"/>
</dbReference>
<evidence type="ECO:0000256" key="6">
    <source>
        <dbReference type="ARBA" id="ARBA00022741"/>
    </source>
</evidence>
<comment type="similarity">
    <text evidence="1">Belongs to the protein kinase superfamily. RIO-type Ser/Thr kinase family.</text>
</comment>
<evidence type="ECO:0000256" key="4">
    <source>
        <dbReference type="ARBA" id="ARBA00022679"/>
    </source>
</evidence>
<keyword evidence="4" id="KW-0808">Transferase</keyword>
<evidence type="ECO:0000259" key="13">
    <source>
        <dbReference type="PROSITE" id="PS50011"/>
    </source>
</evidence>
<comment type="catalytic activity">
    <reaction evidence="11">
        <text>L-seryl-[protein] + ATP = O-phospho-L-seryl-[protein] + ADP + H(+)</text>
        <dbReference type="Rhea" id="RHEA:17989"/>
        <dbReference type="Rhea" id="RHEA-COMP:9863"/>
        <dbReference type="Rhea" id="RHEA-COMP:11604"/>
        <dbReference type="ChEBI" id="CHEBI:15378"/>
        <dbReference type="ChEBI" id="CHEBI:29999"/>
        <dbReference type="ChEBI" id="CHEBI:30616"/>
        <dbReference type="ChEBI" id="CHEBI:83421"/>
        <dbReference type="ChEBI" id="CHEBI:456216"/>
        <dbReference type="EC" id="2.7.11.1"/>
    </reaction>
</comment>
<protein>
    <recommendedName>
        <fullName evidence="2">non-specific serine/threonine protein kinase</fullName>
        <ecNumber evidence="2">2.7.11.1</ecNumber>
    </recommendedName>
</protein>
<evidence type="ECO:0000313" key="14">
    <source>
        <dbReference type="EMBL" id="GAA1974934.1"/>
    </source>
</evidence>
<dbReference type="Gene3D" id="3.30.200.20">
    <property type="entry name" value="Phosphorylase Kinase, domain 1"/>
    <property type="match status" value="1"/>
</dbReference>
<dbReference type="EC" id="2.7.11.1" evidence="2"/>
<dbReference type="SMART" id="SM00090">
    <property type="entry name" value="RIO"/>
    <property type="match status" value="1"/>
</dbReference>
<name>A0ABN2RU81_9ACTN</name>
<keyword evidence="3" id="KW-0723">Serine/threonine-protein kinase</keyword>
<evidence type="ECO:0000256" key="10">
    <source>
        <dbReference type="ARBA" id="ARBA00047899"/>
    </source>
</evidence>
<dbReference type="SUPFAM" id="SSF56112">
    <property type="entry name" value="Protein kinase-like (PK-like)"/>
    <property type="match status" value="1"/>
</dbReference>
<evidence type="ECO:0000256" key="5">
    <source>
        <dbReference type="ARBA" id="ARBA00022723"/>
    </source>
</evidence>
<dbReference type="Pfam" id="PF01163">
    <property type="entry name" value="RIO1"/>
    <property type="match status" value="1"/>
</dbReference>
<gene>
    <name evidence="14" type="ORF">GCM10009838_38700</name>
</gene>
<dbReference type="InterPro" id="IPR051272">
    <property type="entry name" value="RIO-type_Ser/Thr_kinase"/>
</dbReference>
<evidence type="ECO:0000256" key="12">
    <source>
        <dbReference type="SAM" id="MobiDB-lite"/>
    </source>
</evidence>
<dbReference type="EMBL" id="BAAAQM010000020">
    <property type="protein sequence ID" value="GAA1974934.1"/>
    <property type="molecule type" value="Genomic_DNA"/>
</dbReference>
<dbReference type="InterPro" id="IPR018934">
    <property type="entry name" value="RIO_dom"/>
</dbReference>
<feature type="domain" description="Protein kinase" evidence="13">
    <location>
        <begin position="107"/>
        <end position="335"/>
    </location>
</feature>
<keyword evidence="8" id="KW-0067">ATP-binding</keyword>
<dbReference type="Gene3D" id="1.10.510.10">
    <property type="entry name" value="Transferase(Phosphotransferase) domain 1"/>
    <property type="match status" value="1"/>
</dbReference>
<dbReference type="InterPro" id="IPR011009">
    <property type="entry name" value="Kinase-like_dom_sf"/>
</dbReference>
<accession>A0ABN2RU81</accession>
<evidence type="ECO:0000313" key="15">
    <source>
        <dbReference type="Proteomes" id="UP001499854"/>
    </source>
</evidence>
<dbReference type="InterPro" id="IPR000719">
    <property type="entry name" value="Prot_kinase_dom"/>
</dbReference>
<keyword evidence="6" id="KW-0547">Nucleotide-binding</keyword>
<evidence type="ECO:0000256" key="9">
    <source>
        <dbReference type="ARBA" id="ARBA00022842"/>
    </source>
</evidence>
<dbReference type="GO" id="GO:0016301">
    <property type="term" value="F:kinase activity"/>
    <property type="evidence" value="ECO:0007669"/>
    <property type="project" value="UniProtKB-KW"/>
</dbReference>
<dbReference type="PROSITE" id="PS50011">
    <property type="entry name" value="PROTEIN_KINASE_DOM"/>
    <property type="match status" value="1"/>
</dbReference>
<evidence type="ECO:0000256" key="7">
    <source>
        <dbReference type="ARBA" id="ARBA00022777"/>
    </source>
</evidence>
<organism evidence="14 15">
    <name type="scientific">Catenulispora subtropica</name>
    <dbReference type="NCBI Taxonomy" id="450798"/>
    <lineage>
        <taxon>Bacteria</taxon>
        <taxon>Bacillati</taxon>
        <taxon>Actinomycetota</taxon>
        <taxon>Actinomycetes</taxon>
        <taxon>Catenulisporales</taxon>
        <taxon>Catenulisporaceae</taxon>
        <taxon>Catenulispora</taxon>
    </lineage>
</organism>
<keyword evidence="15" id="KW-1185">Reference proteome</keyword>
<evidence type="ECO:0000256" key="2">
    <source>
        <dbReference type="ARBA" id="ARBA00012513"/>
    </source>
</evidence>
<comment type="caution">
    <text evidence="14">The sequence shown here is derived from an EMBL/GenBank/DDBJ whole genome shotgun (WGS) entry which is preliminary data.</text>
</comment>
<proteinExistence type="inferred from homology"/>
<evidence type="ECO:0000256" key="1">
    <source>
        <dbReference type="ARBA" id="ARBA00009196"/>
    </source>
</evidence>
<evidence type="ECO:0000256" key="3">
    <source>
        <dbReference type="ARBA" id="ARBA00022527"/>
    </source>
</evidence>